<dbReference type="SUPFAM" id="SSF69118">
    <property type="entry name" value="AhpD-like"/>
    <property type="match status" value="1"/>
</dbReference>
<accession>A0ABD5YXR7</accession>
<dbReference type="Proteomes" id="UP001596417">
    <property type="component" value="Unassembled WGS sequence"/>
</dbReference>
<dbReference type="PANTHER" id="PTHR35446:SF2">
    <property type="entry name" value="CARBOXYMUCONOLACTONE DECARBOXYLASE-LIKE DOMAIN-CONTAINING PROTEIN"/>
    <property type="match status" value="1"/>
</dbReference>
<comment type="caution">
    <text evidence="2">The sequence shown here is derived from an EMBL/GenBank/DDBJ whole genome shotgun (WGS) entry which is preliminary data.</text>
</comment>
<dbReference type="EMBL" id="JBHTAX010000005">
    <property type="protein sequence ID" value="MFC7192752.1"/>
    <property type="molecule type" value="Genomic_DNA"/>
</dbReference>
<evidence type="ECO:0000313" key="3">
    <source>
        <dbReference type="Proteomes" id="UP001596417"/>
    </source>
</evidence>
<evidence type="ECO:0000256" key="1">
    <source>
        <dbReference type="SAM" id="MobiDB-lite"/>
    </source>
</evidence>
<name>A0ABD5YXR7_9EURY</name>
<sequence length="153" mass="17500">MAPRLQPIEKPDEPEIQSTYQMMRQKFGTVLTPLKVVTARMPESLGVNRELQKFREEIQLDSELKLMVGMLTSEINGCGFCVDLAQSETVRKNLRMEKFNALAEYQTSPLFSDRERAALAYAEETTRQKTSLTPRLRNSARISTSRRSLKSRG</sequence>
<dbReference type="PANTHER" id="PTHR35446">
    <property type="entry name" value="SI:CH211-175M2.5"/>
    <property type="match status" value="1"/>
</dbReference>
<dbReference type="Gene3D" id="1.20.1290.10">
    <property type="entry name" value="AhpD-like"/>
    <property type="match status" value="1"/>
</dbReference>
<organism evidence="2 3">
    <name type="scientific">Halocatena marina</name>
    <dbReference type="NCBI Taxonomy" id="2934937"/>
    <lineage>
        <taxon>Archaea</taxon>
        <taxon>Methanobacteriati</taxon>
        <taxon>Methanobacteriota</taxon>
        <taxon>Stenosarchaea group</taxon>
        <taxon>Halobacteria</taxon>
        <taxon>Halobacteriales</taxon>
        <taxon>Natronomonadaceae</taxon>
        <taxon>Halocatena</taxon>
    </lineage>
</organism>
<proteinExistence type="predicted"/>
<dbReference type="RefSeq" id="WP_390206825.1">
    <property type="nucleotide sequence ID" value="NZ_JBHTAX010000005.1"/>
</dbReference>
<protein>
    <submittedName>
        <fullName evidence="2">Carboxymuconolactone decarboxylase family protein</fullName>
    </submittedName>
</protein>
<feature type="region of interest" description="Disordered" evidence="1">
    <location>
        <begin position="123"/>
        <end position="153"/>
    </location>
</feature>
<dbReference type="InterPro" id="IPR029032">
    <property type="entry name" value="AhpD-like"/>
</dbReference>
<evidence type="ECO:0000313" key="2">
    <source>
        <dbReference type="EMBL" id="MFC7192752.1"/>
    </source>
</evidence>
<keyword evidence="3" id="KW-1185">Reference proteome</keyword>
<gene>
    <name evidence="2" type="ORF">ACFQL7_25055</name>
</gene>
<reference evidence="2 3" key="1">
    <citation type="journal article" date="2019" name="Int. J. Syst. Evol. Microbiol.">
        <title>The Global Catalogue of Microorganisms (GCM) 10K type strain sequencing project: providing services to taxonomists for standard genome sequencing and annotation.</title>
        <authorList>
            <consortium name="The Broad Institute Genomics Platform"/>
            <consortium name="The Broad Institute Genome Sequencing Center for Infectious Disease"/>
            <person name="Wu L."/>
            <person name="Ma J."/>
        </authorList>
    </citation>
    <scope>NUCLEOTIDE SEQUENCE [LARGE SCALE GENOMIC DNA]</scope>
    <source>
        <strain evidence="2 3">RDMS1</strain>
    </source>
</reference>
<dbReference type="AlphaFoldDB" id="A0ABD5YXR7"/>